<dbReference type="GeneID" id="115626580"/>
<evidence type="ECO:0000313" key="3">
    <source>
        <dbReference type="RefSeq" id="XP_030377821.1"/>
    </source>
</evidence>
<organism evidence="2 3">
    <name type="scientific">Drosophila lebanonensis</name>
    <name type="common">Fruit fly</name>
    <name type="synonym">Scaptodrosophila lebanonensis</name>
    <dbReference type="NCBI Taxonomy" id="7225"/>
    <lineage>
        <taxon>Eukaryota</taxon>
        <taxon>Metazoa</taxon>
        <taxon>Ecdysozoa</taxon>
        <taxon>Arthropoda</taxon>
        <taxon>Hexapoda</taxon>
        <taxon>Insecta</taxon>
        <taxon>Pterygota</taxon>
        <taxon>Neoptera</taxon>
        <taxon>Endopterygota</taxon>
        <taxon>Diptera</taxon>
        <taxon>Brachycera</taxon>
        <taxon>Muscomorpha</taxon>
        <taxon>Ephydroidea</taxon>
        <taxon>Drosophilidae</taxon>
        <taxon>Scaptodrosophila</taxon>
    </lineage>
</organism>
<accession>A0A6J2TML0</accession>
<dbReference type="RefSeq" id="XP_030377821.1">
    <property type="nucleotide sequence ID" value="XM_030521961.1"/>
</dbReference>
<gene>
    <name evidence="3" type="primary">LOC115626580</name>
</gene>
<feature type="region of interest" description="Disordered" evidence="1">
    <location>
        <begin position="265"/>
        <end position="284"/>
    </location>
</feature>
<feature type="region of interest" description="Disordered" evidence="1">
    <location>
        <begin position="172"/>
        <end position="207"/>
    </location>
</feature>
<proteinExistence type="predicted"/>
<reference evidence="3" key="1">
    <citation type="submission" date="2025-08" db="UniProtKB">
        <authorList>
            <consortium name="RefSeq"/>
        </authorList>
    </citation>
    <scope>IDENTIFICATION</scope>
    <source>
        <strain evidence="3">11010-0011.00</strain>
        <tissue evidence="3">Whole body</tissue>
    </source>
</reference>
<sequence>MSENVKCAEKKEISKKKGFMCMKNEDGAGRSPNQLESLHDISSLSSETELEDPKLKQVDTHGLERVVRKALEQFKAAATFDDIDALMSVLMPKIILDLHPIEQLEQQVLDTKQTLKSYMQNANALDQDIADIFLDLHNIYIKLERLDSRKRSKQQAEKLRKRVKEAEELQKNFKHYITNERPPQKSEAKDEPESTLAPTKDNELIRSSGGPMLAEFMRRLTMSESNPKPKDMAAVQMEKHAFLTNLVTLKKSECTLDLNRFKTYNDDAMNGTEQSPKDPDNSEE</sequence>
<evidence type="ECO:0000256" key="1">
    <source>
        <dbReference type="SAM" id="MobiDB-lite"/>
    </source>
</evidence>
<protein>
    <submittedName>
        <fullName evidence="3">Uncharacterized protein LOC115626580</fullName>
    </submittedName>
</protein>
<evidence type="ECO:0000313" key="2">
    <source>
        <dbReference type="Proteomes" id="UP000504634"/>
    </source>
</evidence>
<dbReference type="OrthoDB" id="7883286at2759"/>
<feature type="compositionally biased region" description="Basic and acidic residues" evidence="1">
    <location>
        <begin position="275"/>
        <end position="284"/>
    </location>
</feature>
<name>A0A6J2TML0_DROLE</name>
<dbReference type="AlphaFoldDB" id="A0A6J2TML0"/>
<feature type="compositionally biased region" description="Basic and acidic residues" evidence="1">
    <location>
        <begin position="182"/>
        <end position="192"/>
    </location>
</feature>
<keyword evidence="2" id="KW-1185">Reference proteome</keyword>
<dbReference type="Proteomes" id="UP000504634">
    <property type="component" value="Unplaced"/>
</dbReference>